<feature type="domain" description="RING-type" evidence="3">
    <location>
        <begin position="305"/>
        <end position="364"/>
    </location>
</feature>
<keyword evidence="5" id="KW-1185">Reference proteome</keyword>
<feature type="region of interest" description="Disordered" evidence="2">
    <location>
        <begin position="222"/>
        <end position="241"/>
    </location>
</feature>
<protein>
    <recommendedName>
        <fullName evidence="3">RING-type domain-containing protein</fullName>
    </recommendedName>
</protein>
<feature type="compositionally biased region" description="Polar residues" evidence="2">
    <location>
        <begin position="420"/>
        <end position="434"/>
    </location>
</feature>
<feature type="region of interest" description="Disordered" evidence="2">
    <location>
        <begin position="403"/>
        <end position="435"/>
    </location>
</feature>
<keyword evidence="1" id="KW-0479">Metal-binding</keyword>
<dbReference type="InterPro" id="IPR013083">
    <property type="entry name" value="Znf_RING/FYVE/PHD"/>
</dbReference>
<dbReference type="EMBL" id="JBBNAG010000006">
    <property type="protein sequence ID" value="KAK9124903.1"/>
    <property type="molecule type" value="Genomic_DNA"/>
</dbReference>
<feature type="compositionally biased region" description="Polar residues" evidence="2">
    <location>
        <begin position="135"/>
        <end position="146"/>
    </location>
</feature>
<keyword evidence="1" id="KW-0862">Zinc</keyword>
<dbReference type="GO" id="GO:0008270">
    <property type="term" value="F:zinc ion binding"/>
    <property type="evidence" value="ECO:0007669"/>
    <property type="project" value="UniProtKB-KW"/>
</dbReference>
<proteinExistence type="predicted"/>
<dbReference type="AlphaFoldDB" id="A0AAP0J017"/>
<dbReference type="PROSITE" id="PS50089">
    <property type="entry name" value="ZF_RING_2"/>
    <property type="match status" value="1"/>
</dbReference>
<evidence type="ECO:0000313" key="5">
    <source>
        <dbReference type="Proteomes" id="UP001419268"/>
    </source>
</evidence>
<feature type="region of interest" description="Disordered" evidence="2">
    <location>
        <begin position="127"/>
        <end position="146"/>
    </location>
</feature>
<feature type="compositionally biased region" description="Polar residues" evidence="2">
    <location>
        <begin position="403"/>
        <end position="412"/>
    </location>
</feature>
<feature type="region of interest" description="Disordered" evidence="2">
    <location>
        <begin position="164"/>
        <end position="186"/>
    </location>
</feature>
<evidence type="ECO:0000313" key="4">
    <source>
        <dbReference type="EMBL" id="KAK9124903.1"/>
    </source>
</evidence>
<gene>
    <name evidence="4" type="ORF">Scep_013749</name>
</gene>
<dbReference type="Gene3D" id="3.30.40.10">
    <property type="entry name" value="Zinc/RING finger domain, C3HC4 (zinc finger)"/>
    <property type="match status" value="1"/>
</dbReference>
<sequence>MRLPIALEYHSNNDWKDKGKTGALCCVAAGPHGADSDARGRIVAPREPNWRTNSSFSPPFRGWDCISDSDGLRPGFQRASVHDPSFSLNREGIRNRASSDQFANHQHSVSDGVVSYFASPSNNFMPPRWTPPLQNPNSGDLSSPRQFNSGTLVVSNSFSSPSSLSESSHWDSTSKQPISYPHHVSSRRSFRSKPVYPLVFRNPISDGDGAFSLADRSSVGRLASGESRSLPYHSPEDDPSLDHKFHRTLMELQRIEDSPDPSLTSRREGFRWSNASSFDMGNDGENIDVAADPRSLNSTLGDHKCGLCRKLLWQKSPWSSYRMVRGGGDMPVAGVLSCSHVFHAECLEQVTPKAESCDPPCPLCLKLAGVRGESPASESLQMALRAVRRNQGVVIMDAFESNSSDHSSNLVESTFKRKQSSPPITRGTRSSGSAIKSHLKKHFAFRGKTGKDFFRNKVFRSFGSSSSTHETVGPLKSTRSLKE</sequence>
<dbReference type="Proteomes" id="UP001419268">
    <property type="component" value="Unassembled WGS sequence"/>
</dbReference>
<organism evidence="4 5">
    <name type="scientific">Stephania cephalantha</name>
    <dbReference type="NCBI Taxonomy" id="152367"/>
    <lineage>
        <taxon>Eukaryota</taxon>
        <taxon>Viridiplantae</taxon>
        <taxon>Streptophyta</taxon>
        <taxon>Embryophyta</taxon>
        <taxon>Tracheophyta</taxon>
        <taxon>Spermatophyta</taxon>
        <taxon>Magnoliopsida</taxon>
        <taxon>Ranunculales</taxon>
        <taxon>Menispermaceae</taxon>
        <taxon>Menispermoideae</taxon>
        <taxon>Cissampelideae</taxon>
        <taxon>Stephania</taxon>
    </lineage>
</organism>
<feature type="region of interest" description="Disordered" evidence="2">
    <location>
        <begin position="464"/>
        <end position="483"/>
    </location>
</feature>
<evidence type="ECO:0000256" key="1">
    <source>
        <dbReference type="PROSITE-ProRule" id="PRU00175"/>
    </source>
</evidence>
<dbReference type="PANTHER" id="PTHR31150:SF2">
    <property type="entry name" value="RING_U-BOX SUPERFAMILY PROTEIN"/>
    <property type="match status" value="1"/>
</dbReference>
<dbReference type="InterPro" id="IPR001841">
    <property type="entry name" value="Znf_RING"/>
</dbReference>
<dbReference type="SUPFAM" id="SSF57850">
    <property type="entry name" value="RING/U-box"/>
    <property type="match status" value="1"/>
</dbReference>
<name>A0AAP0J017_9MAGN</name>
<feature type="compositionally biased region" description="Low complexity" evidence="2">
    <location>
        <begin position="164"/>
        <end position="174"/>
    </location>
</feature>
<evidence type="ECO:0000259" key="3">
    <source>
        <dbReference type="PROSITE" id="PS50089"/>
    </source>
</evidence>
<evidence type="ECO:0000256" key="2">
    <source>
        <dbReference type="SAM" id="MobiDB-lite"/>
    </source>
</evidence>
<keyword evidence="1" id="KW-0863">Zinc-finger</keyword>
<comment type="caution">
    <text evidence="4">The sequence shown here is derived from an EMBL/GenBank/DDBJ whole genome shotgun (WGS) entry which is preliminary data.</text>
</comment>
<accession>A0AAP0J017</accession>
<dbReference type="PANTHER" id="PTHR31150">
    <property type="entry name" value="EXPRESSED PROTEIN"/>
    <property type="match status" value="1"/>
</dbReference>
<reference evidence="4 5" key="1">
    <citation type="submission" date="2024-01" db="EMBL/GenBank/DDBJ databases">
        <title>Genome assemblies of Stephania.</title>
        <authorList>
            <person name="Yang L."/>
        </authorList>
    </citation>
    <scope>NUCLEOTIDE SEQUENCE [LARGE SCALE GENOMIC DNA]</scope>
    <source>
        <strain evidence="4">JXDWG</strain>
        <tissue evidence="4">Leaf</tissue>
    </source>
</reference>